<gene>
    <name evidence="2" type="ORF">AVDCRST_MAG89-2896</name>
</gene>
<reference evidence="2" key="1">
    <citation type="submission" date="2020-02" db="EMBL/GenBank/DDBJ databases">
        <authorList>
            <person name="Meier V. D."/>
        </authorList>
    </citation>
    <scope>NUCLEOTIDE SEQUENCE</scope>
    <source>
        <strain evidence="2">AVDCRST_MAG89</strain>
    </source>
</reference>
<organism evidence="2">
    <name type="scientific">uncultured Gemmatimonadota bacterium</name>
    <dbReference type="NCBI Taxonomy" id="203437"/>
    <lineage>
        <taxon>Bacteria</taxon>
        <taxon>Pseudomonadati</taxon>
        <taxon>Gemmatimonadota</taxon>
        <taxon>environmental samples</taxon>
    </lineage>
</organism>
<feature type="transmembrane region" description="Helical" evidence="1">
    <location>
        <begin position="12"/>
        <end position="34"/>
    </location>
</feature>
<evidence type="ECO:0000256" key="1">
    <source>
        <dbReference type="SAM" id="Phobius"/>
    </source>
</evidence>
<accession>A0A6J4M1U3</accession>
<protein>
    <recommendedName>
        <fullName evidence="3">DUF3995 domain-containing protein</fullName>
    </recommendedName>
</protein>
<sequence length="154" mass="15867">MSLTNSSGERFLLVAAALSFALAALHLVVVFVGAPGYNYFGAPELGALARQGSAVPALITLVLVGVFGVFGVYALSGARRVGRLPLLPAALVAIGCIFTLRGAALCLELPALFQGSASFPPRYAVFSAASLVVGLVYLAGTARTWRSLRLASRA</sequence>
<name>A0A6J4M1U3_9BACT</name>
<evidence type="ECO:0000313" key="2">
    <source>
        <dbReference type="EMBL" id="CAA9346541.1"/>
    </source>
</evidence>
<feature type="transmembrane region" description="Helical" evidence="1">
    <location>
        <begin position="54"/>
        <end position="75"/>
    </location>
</feature>
<evidence type="ECO:0008006" key="3">
    <source>
        <dbReference type="Google" id="ProtNLM"/>
    </source>
</evidence>
<feature type="transmembrane region" description="Helical" evidence="1">
    <location>
        <begin position="87"/>
        <end position="111"/>
    </location>
</feature>
<proteinExistence type="predicted"/>
<keyword evidence="1" id="KW-1133">Transmembrane helix</keyword>
<keyword evidence="1" id="KW-0472">Membrane</keyword>
<dbReference type="EMBL" id="CADCTV010000603">
    <property type="protein sequence ID" value="CAA9346541.1"/>
    <property type="molecule type" value="Genomic_DNA"/>
</dbReference>
<keyword evidence="1" id="KW-0812">Transmembrane</keyword>
<dbReference type="AlphaFoldDB" id="A0A6J4M1U3"/>
<feature type="transmembrane region" description="Helical" evidence="1">
    <location>
        <begin position="123"/>
        <end position="140"/>
    </location>
</feature>